<dbReference type="Proteomes" id="UP000234681">
    <property type="component" value="Chromosome 5"/>
</dbReference>
<evidence type="ECO:0000313" key="1">
    <source>
        <dbReference type="EMBL" id="EDL80340.1"/>
    </source>
</evidence>
<reference evidence="2" key="1">
    <citation type="submission" date="2005-09" db="EMBL/GenBank/DDBJ databases">
        <authorList>
            <person name="Mural R.J."/>
            <person name="Li P.W."/>
            <person name="Adams M.D."/>
            <person name="Amanatides P.G."/>
            <person name="Baden-Tillson H."/>
            <person name="Barnstead M."/>
            <person name="Chin S.H."/>
            <person name="Dew I."/>
            <person name="Evans C.A."/>
            <person name="Ferriera S."/>
            <person name="Flanigan M."/>
            <person name="Fosler C."/>
            <person name="Glodek A."/>
            <person name="Gu Z."/>
            <person name="Holt R.A."/>
            <person name="Jennings D."/>
            <person name="Kraft C.L."/>
            <person name="Lu F."/>
            <person name="Nguyen T."/>
            <person name="Nusskern D.R."/>
            <person name="Pfannkoch C.M."/>
            <person name="Sitter C."/>
            <person name="Sutton G.G."/>
            <person name="Venter J.C."/>
            <person name="Wang Z."/>
            <person name="Woodage T."/>
            <person name="Zheng X.H."/>
            <person name="Zhong F."/>
        </authorList>
    </citation>
    <scope>NUCLEOTIDE SEQUENCE [LARGE SCALE GENOMIC DNA]</scope>
    <source>
        <strain>BN</strain>
        <strain evidence="2">Sprague-Dawley</strain>
    </source>
</reference>
<protein>
    <submittedName>
        <fullName evidence="1">RCG63005</fullName>
    </submittedName>
</protein>
<name>A6IRY9_RAT</name>
<gene>
    <name evidence="1" type="ORF">rCG_63005</name>
</gene>
<evidence type="ECO:0000313" key="2">
    <source>
        <dbReference type="Proteomes" id="UP000234681"/>
    </source>
</evidence>
<dbReference type="AlphaFoldDB" id="A6IRY9"/>
<proteinExistence type="predicted"/>
<organism evidence="1 2">
    <name type="scientific">Rattus norvegicus</name>
    <name type="common">Rat</name>
    <dbReference type="NCBI Taxonomy" id="10116"/>
    <lineage>
        <taxon>Eukaryota</taxon>
        <taxon>Metazoa</taxon>
        <taxon>Chordata</taxon>
        <taxon>Craniata</taxon>
        <taxon>Vertebrata</taxon>
        <taxon>Euteleostomi</taxon>
        <taxon>Mammalia</taxon>
        <taxon>Eutheria</taxon>
        <taxon>Euarchontoglires</taxon>
        <taxon>Glires</taxon>
        <taxon>Rodentia</taxon>
        <taxon>Myomorpha</taxon>
        <taxon>Muroidea</taxon>
        <taxon>Muridae</taxon>
        <taxon>Murinae</taxon>
        <taxon>Rattus</taxon>
    </lineage>
</organism>
<dbReference type="EMBL" id="CH473968">
    <property type="protein sequence ID" value="EDL80340.1"/>
    <property type="molecule type" value="Genomic_DNA"/>
</dbReference>
<accession>A6IRY9</accession>
<sequence>MPLCEHTLSRNMYFVMFVVRGGTQLPPHTHVEVRRQLWESILALLHGSSTSH</sequence>